<feature type="domain" description="FAD-binding FR-type" evidence="14">
    <location>
        <begin position="269"/>
        <end position="512"/>
    </location>
</feature>
<dbReference type="AlphaFoldDB" id="A0A8S1EWM7"/>
<reference evidence="15 16" key="1">
    <citation type="submission" date="2020-04" db="EMBL/GenBank/DDBJ databases">
        <authorList>
            <person name="Laetsch R D."/>
            <person name="Stevens L."/>
            <person name="Kumar S."/>
            <person name="Blaxter L. M."/>
        </authorList>
    </citation>
    <scope>NUCLEOTIDE SEQUENCE [LARGE SCALE GENOMIC DNA]</scope>
</reference>
<dbReference type="InterPro" id="IPR001094">
    <property type="entry name" value="Flavdoxin-like"/>
</dbReference>
<dbReference type="Pfam" id="PF00175">
    <property type="entry name" value="NAD_binding_1"/>
    <property type="match status" value="1"/>
</dbReference>
<dbReference type="FunFam" id="3.40.50.360:FF:000059">
    <property type="entry name" value="5-methyltetrahydrofolate-homocysteine methyltransferase reductase"/>
    <property type="match status" value="1"/>
</dbReference>
<dbReference type="GO" id="GO:0005829">
    <property type="term" value="C:cytosol"/>
    <property type="evidence" value="ECO:0007669"/>
    <property type="project" value="TreeGrafter"/>
</dbReference>
<gene>
    <name evidence="15" type="ORF">CBOVIS_LOCUS6778</name>
</gene>
<dbReference type="GO" id="GO:0010181">
    <property type="term" value="F:FMN binding"/>
    <property type="evidence" value="ECO:0007669"/>
    <property type="project" value="InterPro"/>
</dbReference>
<organism evidence="15 16">
    <name type="scientific">Caenorhabditis bovis</name>
    <dbReference type="NCBI Taxonomy" id="2654633"/>
    <lineage>
        <taxon>Eukaryota</taxon>
        <taxon>Metazoa</taxon>
        <taxon>Ecdysozoa</taxon>
        <taxon>Nematoda</taxon>
        <taxon>Chromadorea</taxon>
        <taxon>Rhabditida</taxon>
        <taxon>Rhabditina</taxon>
        <taxon>Rhabditomorpha</taxon>
        <taxon>Rhabditoidea</taxon>
        <taxon>Rhabditidae</taxon>
        <taxon>Peloderinae</taxon>
        <taxon>Caenorhabditis</taxon>
    </lineage>
</organism>
<keyword evidence="10" id="KW-0486">Methionine biosynthesis</keyword>
<dbReference type="Gene3D" id="3.40.50.80">
    <property type="entry name" value="Nucleotide-binding domain of ferredoxin-NADP reductase (FNR) module"/>
    <property type="match status" value="1"/>
</dbReference>
<dbReference type="InterPro" id="IPR008254">
    <property type="entry name" value="Flavodoxin/NO_synth"/>
</dbReference>
<dbReference type="InterPro" id="IPR001709">
    <property type="entry name" value="Flavoprot_Pyr_Nucl_cyt_Rdtase"/>
</dbReference>
<name>A0A8S1EWM7_9PELO</name>
<keyword evidence="7" id="KW-0274">FAD</keyword>
<dbReference type="Gene3D" id="3.40.50.360">
    <property type="match status" value="1"/>
</dbReference>
<dbReference type="Proteomes" id="UP000494206">
    <property type="component" value="Unassembled WGS sequence"/>
</dbReference>
<evidence type="ECO:0000256" key="6">
    <source>
        <dbReference type="ARBA" id="ARBA00022691"/>
    </source>
</evidence>
<feature type="domain" description="Flavodoxin-like" evidence="13">
    <location>
        <begin position="4"/>
        <end position="147"/>
    </location>
</feature>
<keyword evidence="9" id="KW-0560">Oxidoreductase</keyword>
<evidence type="ECO:0000256" key="7">
    <source>
        <dbReference type="ARBA" id="ARBA00022827"/>
    </source>
</evidence>
<dbReference type="InterPro" id="IPR023173">
    <property type="entry name" value="NADPH_Cyt_P450_Rdtase_alpha"/>
</dbReference>
<comment type="cofactor">
    <cofactor evidence="1">
        <name>FMN</name>
        <dbReference type="ChEBI" id="CHEBI:58210"/>
    </cofactor>
</comment>
<evidence type="ECO:0000256" key="5">
    <source>
        <dbReference type="ARBA" id="ARBA00022643"/>
    </source>
</evidence>
<dbReference type="PRINTS" id="PR00371">
    <property type="entry name" value="FPNCR"/>
</dbReference>
<dbReference type="InterPro" id="IPR003097">
    <property type="entry name" value="CysJ-like_FAD-binding"/>
</dbReference>
<keyword evidence="8" id="KW-0521">NADP</keyword>
<evidence type="ECO:0000256" key="9">
    <source>
        <dbReference type="ARBA" id="ARBA00023002"/>
    </source>
</evidence>
<comment type="cofactor">
    <cofactor evidence="2">
        <name>FAD</name>
        <dbReference type="ChEBI" id="CHEBI:57692"/>
    </cofactor>
</comment>
<dbReference type="InterPro" id="IPR017927">
    <property type="entry name" value="FAD-bd_FR_type"/>
</dbReference>
<dbReference type="PANTHER" id="PTHR19384">
    <property type="entry name" value="NITRIC OXIDE SYNTHASE-RELATED"/>
    <property type="match status" value="1"/>
</dbReference>
<dbReference type="Pfam" id="PF00258">
    <property type="entry name" value="Flavodoxin_1"/>
    <property type="match status" value="1"/>
</dbReference>
<keyword evidence="16" id="KW-1185">Reference proteome</keyword>
<dbReference type="PANTHER" id="PTHR19384:SF84">
    <property type="entry name" value="METHIONINE SYNTHASE REDUCTASE"/>
    <property type="match status" value="1"/>
</dbReference>
<evidence type="ECO:0000256" key="1">
    <source>
        <dbReference type="ARBA" id="ARBA00001917"/>
    </source>
</evidence>
<comment type="caution">
    <text evidence="15">The sequence shown here is derived from an EMBL/GenBank/DDBJ whole genome shotgun (WGS) entry which is preliminary data.</text>
</comment>
<evidence type="ECO:0000256" key="12">
    <source>
        <dbReference type="ARBA" id="ARBA00040659"/>
    </source>
</evidence>
<dbReference type="InterPro" id="IPR001433">
    <property type="entry name" value="OxRdtase_FAD/NAD-bd"/>
</dbReference>
<dbReference type="Pfam" id="PF00667">
    <property type="entry name" value="FAD_binding_1"/>
    <property type="match status" value="1"/>
</dbReference>
<evidence type="ECO:0000256" key="8">
    <source>
        <dbReference type="ARBA" id="ARBA00022857"/>
    </source>
</evidence>
<evidence type="ECO:0000256" key="10">
    <source>
        <dbReference type="ARBA" id="ARBA00023167"/>
    </source>
</evidence>
<protein>
    <recommendedName>
        <fullName evidence="12">Methionine synthase reductase</fullName>
        <ecNumber evidence="11">1.16.1.8</ecNumber>
    </recommendedName>
</protein>
<dbReference type="InterPro" id="IPR029039">
    <property type="entry name" value="Flavoprotein-like_sf"/>
</dbReference>
<evidence type="ECO:0000256" key="3">
    <source>
        <dbReference type="ARBA" id="ARBA00022605"/>
    </source>
</evidence>
<proteinExistence type="predicted"/>
<dbReference type="EMBL" id="CADEPM010000004">
    <property type="protein sequence ID" value="CAB3404445.1"/>
    <property type="molecule type" value="Genomic_DNA"/>
</dbReference>
<dbReference type="GO" id="GO:0050667">
    <property type="term" value="P:homocysteine metabolic process"/>
    <property type="evidence" value="ECO:0007669"/>
    <property type="project" value="TreeGrafter"/>
</dbReference>
<dbReference type="InterPro" id="IPR017938">
    <property type="entry name" value="Riboflavin_synthase-like_b-brl"/>
</dbReference>
<accession>A0A8S1EWM7</accession>
<evidence type="ECO:0000259" key="13">
    <source>
        <dbReference type="PROSITE" id="PS50902"/>
    </source>
</evidence>
<evidence type="ECO:0000256" key="2">
    <source>
        <dbReference type="ARBA" id="ARBA00001974"/>
    </source>
</evidence>
<dbReference type="Gene3D" id="2.40.30.10">
    <property type="entry name" value="Translation factors"/>
    <property type="match status" value="1"/>
</dbReference>
<dbReference type="EC" id="1.16.1.8" evidence="11"/>
<sequence>MSSFLIAYGSHTGQAEQIAKGIKEQSELIGLNPKIFELDQNEKQFDLNGESFAVIVVSSTGDGDAPDNAARFVRRISRKSLPNDYMSRLEYAILGLGDSNYSSYQAIPKKIDDQLSSLGASRVLERGEADDQVGLELCVEPWIEKLFAYLAERFDVQEDKMNALTETRLKLNPVKSDEEKNRLLKEMKENIADSDQEPVERFQILQPEPYEYSKPSIIKGADTLSADLNLRVPIAPQSFILSSVSHKKFDQKLACLEWQNECKMVGVVTKALNATVVGTALVTEFEAAKPKREIVIDFGESAPILAYEPGDAMYFCVTNPENEVNFILKRCGVLEIADQECELSILPKTEKFNPQIPGHIHKKSSLRHIFTTCLDIRRAPGRPILRILAECASDANEKRRLFELCSAQGMNDFTAFVRQPGLSLADVLFAFPSIKPPVDRLIELLPRLSPRPYSMSSYNQKRARFVYSELEFTAEEGRRYRRKGLCTDWLNALRVGDVVRVLGKEPARFRLPPPPNSRSDAGKMPLLMIGPGTGVSVFLSFCHFLLKMKLEAPEDFTQEKRILFFGCRDLNIDGIYIEELRGFVREGILSDLIVCESQKNGERVQDGLKKNLEKVLPFLEPSPLSKIFICGDAKGMSKDVWQCFADIVAQNDGITDKEAKAKLLDLKKNDQYIEDVWG</sequence>
<keyword evidence="4" id="KW-0285">Flavoprotein</keyword>
<dbReference type="PRINTS" id="PR00369">
    <property type="entry name" value="FLAVODOXIN"/>
</dbReference>
<keyword evidence="6" id="KW-0949">S-adenosyl-L-methionine</keyword>
<dbReference type="OrthoDB" id="1856718at2759"/>
<dbReference type="PROSITE" id="PS51384">
    <property type="entry name" value="FAD_FR"/>
    <property type="match status" value="1"/>
</dbReference>
<dbReference type="SUPFAM" id="SSF52343">
    <property type="entry name" value="Ferredoxin reductase-like, C-terminal NADP-linked domain"/>
    <property type="match status" value="1"/>
</dbReference>
<evidence type="ECO:0000259" key="14">
    <source>
        <dbReference type="PROSITE" id="PS51384"/>
    </source>
</evidence>
<dbReference type="SUPFAM" id="SSF63380">
    <property type="entry name" value="Riboflavin synthase domain-like"/>
    <property type="match status" value="1"/>
</dbReference>
<dbReference type="SUPFAM" id="SSF52218">
    <property type="entry name" value="Flavoproteins"/>
    <property type="match status" value="1"/>
</dbReference>
<dbReference type="Gene3D" id="1.20.990.10">
    <property type="entry name" value="NADPH-cytochrome p450 Reductase, Chain A, domain 3"/>
    <property type="match status" value="1"/>
</dbReference>
<evidence type="ECO:0000313" key="15">
    <source>
        <dbReference type="EMBL" id="CAB3404445.1"/>
    </source>
</evidence>
<keyword evidence="5" id="KW-0288">FMN</keyword>
<evidence type="ECO:0000256" key="11">
    <source>
        <dbReference type="ARBA" id="ARBA00039088"/>
    </source>
</evidence>
<keyword evidence="3" id="KW-0028">Amino-acid biosynthesis</keyword>
<dbReference type="GO" id="GO:0009086">
    <property type="term" value="P:methionine biosynthetic process"/>
    <property type="evidence" value="ECO:0007669"/>
    <property type="project" value="TreeGrafter"/>
</dbReference>
<evidence type="ECO:0000256" key="4">
    <source>
        <dbReference type="ARBA" id="ARBA00022630"/>
    </source>
</evidence>
<dbReference type="GO" id="GO:0030586">
    <property type="term" value="F:[methionine synthase] reductase (NADPH) activity"/>
    <property type="evidence" value="ECO:0007669"/>
    <property type="project" value="UniProtKB-EC"/>
</dbReference>
<dbReference type="GO" id="GO:0050660">
    <property type="term" value="F:flavin adenine dinucleotide binding"/>
    <property type="evidence" value="ECO:0007669"/>
    <property type="project" value="TreeGrafter"/>
</dbReference>
<dbReference type="PROSITE" id="PS50902">
    <property type="entry name" value="FLAVODOXIN_LIKE"/>
    <property type="match status" value="1"/>
</dbReference>
<dbReference type="FunFam" id="1.20.990.10:FF:000007">
    <property type="entry name" value="Methionine synthase reductase"/>
    <property type="match status" value="1"/>
</dbReference>
<evidence type="ECO:0000313" key="16">
    <source>
        <dbReference type="Proteomes" id="UP000494206"/>
    </source>
</evidence>
<dbReference type="InterPro" id="IPR039261">
    <property type="entry name" value="FNR_nucleotide-bd"/>
</dbReference>